<feature type="binding site" evidence="13">
    <location>
        <position position="100"/>
    </location>
    <ligand>
        <name>FMN</name>
        <dbReference type="ChEBI" id="CHEBI:58210"/>
    </ligand>
</feature>
<organism evidence="15 16">
    <name type="scientific">Candidatus Desantisbacteria bacterium CG_4_10_14_0_8_um_filter_48_22</name>
    <dbReference type="NCBI Taxonomy" id="1974543"/>
    <lineage>
        <taxon>Bacteria</taxon>
        <taxon>Candidatus Desantisiibacteriota</taxon>
    </lineage>
</organism>
<proteinExistence type="inferred from homology"/>
<dbReference type="Pfam" id="PF01207">
    <property type="entry name" value="Dus"/>
    <property type="match status" value="1"/>
</dbReference>
<feature type="binding site" evidence="13">
    <location>
        <begin position="257"/>
        <end position="258"/>
    </location>
    <ligand>
        <name>FMN</name>
        <dbReference type="ChEBI" id="CHEBI:58210"/>
    </ligand>
</feature>
<feature type="active site" description="Proton donor" evidence="12">
    <location>
        <position position="132"/>
    </location>
</feature>
<dbReference type="EC" id="1.3.1.-" evidence="11"/>
<dbReference type="CDD" id="cd02801">
    <property type="entry name" value="DUS_like_FMN"/>
    <property type="match status" value="1"/>
</dbReference>
<evidence type="ECO:0000256" key="12">
    <source>
        <dbReference type="PIRSR" id="PIRSR006621-1"/>
    </source>
</evidence>
<comment type="cofactor">
    <cofactor evidence="11 13">
        <name>FMN</name>
        <dbReference type="ChEBI" id="CHEBI:58210"/>
    </cofactor>
</comment>
<reference evidence="16" key="1">
    <citation type="submission" date="2017-09" db="EMBL/GenBank/DDBJ databases">
        <title>Depth-based differentiation of microbial function through sediment-hosted aquifers and enrichment of novel symbionts in the deep terrestrial subsurface.</title>
        <authorList>
            <person name="Probst A.J."/>
            <person name="Ladd B."/>
            <person name="Jarett J.K."/>
            <person name="Geller-Mcgrath D.E."/>
            <person name="Sieber C.M.K."/>
            <person name="Emerson J.B."/>
            <person name="Anantharaman K."/>
            <person name="Thomas B.C."/>
            <person name="Malmstrom R."/>
            <person name="Stieglmeier M."/>
            <person name="Klingl A."/>
            <person name="Woyke T."/>
            <person name="Ryan C.M."/>
            <person name="Banfield J.F."/>
        </authorList>
    </citation>
    <scope>NUCLEOTIDE SEQUENCE [LARGE SCALE GENOMIC DNA]</scope>
</reference>
<dbReference type="InterPro" id="IPR013785">
    <property type="entry name" value="Aldolase_TIM"/>
</dbReference>
<keyword evidence="7" id="KW-0694">RNA-binding</keyword>
<dbReference type="InterPro" id="IPR024036">
    <property type="entry name" value="tRNA-dHydroUridine_Synthase_C"/>
</dbReference>
<evidence type="ECO:0000256" key="9">
    <source>
        <dbReference type="ARBA" id="ARBA00048205"/>
    </source>
</evidence>
<evidence type="ECO:0000313" key="16">
    <source>
        <dbReference type="Proteomes" id="UP000229307"/>
    </source>
</evidence>
<evidence type="ECO:0000259" key="14">
    <source>
        <dbReference type="Pfam" id="PF01207"/>
    </source>
</evidence>
<dbReference type="GO" id="GO:0050660">
    <property type="term" value="F:flavin adenine dinucleotide binding"/>
    <property type="evidence" value="ECO:0007669"/>
    <property type="project" value="InterPro"/>
</dbReference>
<dbReference type="InterPro" id="IPR001269">
    <property type="entry name" value="DUS_fam"/>
</dbReference>
<keyword evidence="4 11" id="KW-0288">FMN</keyword>
<accession>A0A2M7S4T3</accession>
<gene>
    <name evidence="15" type="ORF">COY52_12015</name>
</gene>
<dbReference type="EMBL" id="PFMR01000332">
    <property type="protein sequence ID" value="PIZ14570.1"/>
    <property type="molecule type" value="Genomic_DNA"/>
</dbReference>
<evidence type="ECO:0000256" key="1">
    <source>
        <dbReference type="ARBA" id="ARBA00002790"/>
    </source>
</evidence>
<dbReference type="PANTHER" id="PTHR45846:SF1">
    <property type="entry name" value="TRNA-DIHYDROURIDINE(47) SYNTHASE [NAD(P)(+)]-LIKE"/>
    <property type="match status" value="1"/>
</dbReference>
<comment type="function">
    <text evidence="1 11">Catalyzes the synthesis of 5,6-dihydrouridine (D), a modified base found in the D-loop of most tRNAs, via the reduction of the C5-C6 double bond in target uridines.</text>
</comment>
<evidence type="ECO:0000256" key="5">
    <source>
        <dbReference type="ARBA" id="ARBA00022694"/>
    </source>
</evidence>
<sequence>MVQGVRVIPVPGSMEEVDFFIKKNILFCNMIKIADKEIPSNIIMASMSGCTDLAFRTMARRYGTKLCFFEMLDAMPLIIKNARVLRMLKTNSKDRPIAAQLLGGDPLKMLDAAYVLLDAVPDIAFLDINSACPVQKILKRKAGGYLMRSPDALIKTARILSDKLRLPVTVKIRAGFDKIDPAFLAGLARRLEDNGISAIFMHGRTCKQMYSGKVDYASIREVKNAVSIPVFGSGDIFSPELAKKMIDETGCDGITVARGALGAPWIFKDIEDCLEIKKFTEHKNIFSKRKRAMKEHIEYIIKYRKDKIERNFGFMKKIAMWYIKGFPDATTLRNNVYKTKNYHEFMDLVKTI</sequence>
<keyword evidence="6" id="KW-0521">NADP</keyword>
<keyword evidence="5 11" id="KW-0819">tRNA processing</keyword>
<evidence type="ECO:0000313" key="15">
    <source>
        <dbReference type="EMBL" id="PIZ14570.1"/>
    </source>
</evidence>
<comment type="caution">
    <text evidence="15">The sequence shown here is derived from an EMBL/GenBank/DDBJ whole genome shotgun (WGS) entry which is preliminary data.</text>
</comment>
<comment type="catalytic activity">
    <reaction evidence="9">
        <text>a 5,6-dihydrouridine in tRNA + NADP(+) = a uridine in tRNA + NADPH + H(+)</text>
        <dbReference type="Rhea" id="RHEA:23624"/>
        <dbReference type="Rhea" id="RHEA-COMP:13339"/>
        <dbReference type="Rhea" id="RHEA-COMP:13887"/>
        <dbReference type="ChEBI" id="CHEBI:15378"/>
        <dbReference type="ChEBI" id="CHEBI:57783"/>
        <dbReference type="ChEBI" id="CHEBI:58349"/>
        <dbReference type="ChEBI" id="CHEBI:65315"/>
        <dbReference type="ChEBI" id="CHEBI:74443"/>
    </reaction>
</comment>
<evidence type="ECO:0000256" key="10">
    <source>
        <dbReference type="ARBA" id="ARBA00048802"/>
    </source>
</evidence>
<evidence type="ECO:0000256" key="11">
    <source>
        <dbReference type="PIRNR" id="PIRNR006621"/>
    </source>
</evidence>
<feature type="binding site" evidence="13">
    <location>
        <position position="202"/>
    </location>
    <ligand>
        <name>FMN</name>
        <dbReference type="ChEBI" id="CHEBI:58210"/>
    </ligand>
</feature>
<comment type="catalytic activity">
    <reaction evidence="10">
        <text>a 5,6-dihydrouridine in tRNA + NAD(+) = a uridine in tRNA + NADH + H(+)</text>
        <dbReference type="Rhea" id="RHEA:54452"/>
        <dbReference type="Rhea" id="RHEA-COMP:13339"/>
        <dbReference type="Rhea" id="RHEA-COMP:13887"/>
        <dbReference type="ChEBI" id="CHEBI:15378"/>
        <dbReference type="ChEBI" id="CHEBI:57540"/>
        <dbReference type="ChEBI" id="CHEBI:57945"/>
        <dbReference type="ChEBI" id="CHEBI:65315"/>
        <dbReference type="ChEBI" id="CHEBI:74443"/>
    </reaction>
</comment>
<evidence type="ECO:0000256" key="8">
    <source>
        <dbReference type="ARBA" id="ARBA00023002"/>
    </source>
</evidence>
<feature type="binding site" evidence="13">
    <location>
        <position position="171"/>
    </location>
    <ligand>
        <name>FMN</name>
        <dbReference type="ChEBI" id="CHEBI:58210"/>
    </ligand>
</feature>
<dbReference type="GO" id="GO:0000049">
    <property type="term" value="F:tRNA binding"/>
    <property type="evidence" value="ECO:0007669"/>
    <property type="project" value="UniProtKB-KW"/>
</dbReference>
<dbReference type="Gene3D" id="3.20.20.70">
    <property type="entry name" value="Aldolase class I"/>
    <property type="match status" value="1"/>
</dbReference>
<evidence type="ECO:0000256" key="6">
    <source>
        <dbReference type="ARBA" id="ARBA00022857"/>
    </source>
</evidence>
<evidence type="ECO:0000256" key="2">
    <source>
        <dbReference type="ARBA" id="ARBA00022555"/>
    </source>
</evidence>
<dbReference type="GO" id="GO:0017150">
    <property type="term" value="F:tRNA dihydrouridine synthase activity"/>
    <property type="evidence" value="ECO:0007669"/>
    <property type="project" value="InterPro"/>
</dbReference>
<keyword evidence="13" id="KW-0547">Nucleotide-binding</keyword>
<dbReference type="Proteomes" id="UP000229307">
    <property type="component" value="Unassembled WGS sequence"/>
</dbReference>
<keyword evidence="2" id="KW-0820">tRNA-binding</keyword>
<evidence type="ECO:0000256" key="3">
    <source>
        <dbReference type="ARBA" id="ARBA00022630"/>
    </source>
</evidence>
<comment type="similarity">
    <text evidence="11">Belongs to the dus family.</text>
</comment>
<feature type="domain" description="DUS-like FMN-binding" evidence="14">
    <location>
        <begin position="44"/>
        <end position="345"/>
    </location>
</feature>
<dbReference type="Gene3D" id="1.10.1200.80">
    <property type="entry name" value="Putative flavin oxidoreducatase, domain 2"/>
    <property type="match status" value="1"/>
</dbReference>
<dbReference type="PANTHER" id="PTHR45846">
    <property type="entry name" value="TRNA-DIHYDROURIDINE(47) SYNTHASE [NAD(P)(+)]-LIKE"/>
    <property type="match status" value="1"/>
</dbReference>
<evidence type="ECO:0000256" key="7">
    <source>
        <dbReference type="ARBA" id="ARBA00022884"/>
    </source>
</evidence>
<dbReference type="PIRSF" id="PIRSF006621">
    <property type="entry name" value="Dus"/>
    <property type="match status" value="1"/>
</dbReference>
<name>A0A2M7S4T3_9BACT</name>
<evidence type="ECO:0000256" key="13">
    <source>
        <dbReference type="PIRSR" id="PIRSR006621-2"/>
    </source>
</evidence>
<dbReference type="AlphaFoldDB" id="A0A2M7S4T3"/>
<protein>
    <recommendedName>
        <fullName evidence="11">tRNA-dihydrouridine synthase</fullName>
        <ecNumber evidence="11">1.3.1.-</ecNumber>
    </recommendedName>
</protein>
<dbReference type="InterPro" id="IPR035587">
    <property type="entry name" value="DUS-like_FMN-bd"/>
</dbReference>
<dbReference type="SUPFAM" id="SSF51395">
    <property type="entry name" value="FMN-linked oxidoreductases"/>
    <property type="match status" value="1"/>
</dbReference>
<evidence type="ECO:0000256" key="4">
    <source>
        <dbReference type="ARBA" id="ARBA00022643"/>
    </source>
</evidence>
<keyword evidence="8 11" id="KW-0560">Oxidoreductase</keyword>
<keyword evidence="3 11" id="KW-0285">Flavoprotein</keyword>